<comment type="function">
    <text evidence="2 7">Catalyzes the epimerization of the C3' and C5'positions of dTDP-6-deoxy-D-xylo-4-hexulose, forming dTDP-6-deoxy-L-lyxo-4-hexulose.</text>
</comment>
<keyword evidence="7 8" id="KW-0413">Isomerase</keyword>
<feature type="site" description="Participates in a stacking interaction with the thymidine ring of dTDP-4-oxo-6-deoxyglucose" evidence="6">
    <location>
        <position position="138"/>
    </location>
</feature>
<reference evidence="8 9" key="1">
    <citation type="submission" date="2020-08" db="EMBL/GenBank/DDBJ databases">
        <title>Genomic Encyclopedia of Type Strains, Phase IV (KMG-IV): sequencing the most valuable type-strain genomes for metagenomic binning, comparative biology and taxonomic classification.</title>
        <authorList>
            <person name="Goeker M."/>
        </authorList>
    </citation>
    <scope>NUCLEOTIDE SEQUENCE [LARGE SCALE GENOMIC DNA]</scope>
    <source>
        <strain evidence="8 9">DSM 22198</strain>
    </source>
</reference>
<evidence type="ECO:0000256" key="3">
    <source>
        <dbReference type="ARBA" id="ARBA00012098"/>
    </source>
</evidence>
<sequence length="184" mass="20368">MDVRRFEIDGLVMVKPRRFGDERGWFSETWNAEKHAEAGIAGPFVQDNQSLSRVQGTVRGLHFQLQPAAQGKLVRVIRGRILDVAVDLREGSATYGRHVAVELDAEEGWQLWVPVGFAHGFCTLVPDTEIAYKVTAPYSPAHDRGLLWNDPALGIPWPDFAGAVLSDKDGKLPILAEVGNPFPR</sequence>
<evidence type="ECO:0000256" key="2">
    <source>
        <dbReference type="ARBA" id="ARBA00001997"/>
    </source>
</evidence>
<dbReference type="UniPathway" id="UPA00124"/>
<dbReference type="Gene3D" id="2.60.120.10">
    <property type="entry name" value="Jelly Rolls"/>
    <property type="match status" value="1"/>
</dbReference>
<comment type="caution">
    <text evidence="8">The sequence shown here is derived from an EMBL/GenBank/DDBJ whole genome shotgun (WGS) entry which is preliminary data.</text>
</comment>
<dbReference type="NCBIfam" id="TIGR01221">
    <property type="entry name" value="rmlC"/>
    <property type="match status" value="1"/>
</dbReference>
<dbReference type="EC" id="5.1.3.13" evidence="3 7"/>
<dbReference type="AlphaFoldDB" id="A0A7X0EH66"/>
<organism evidence="8 9">
    <name type="scientific">Nitrospirillum iridis</name>
    <dbReference type="NCBI Taxonomy" id="765888"/>
    <lineage>
        <taxon>Bacteria</taxon>
        <taxon>Pseudomonadati</taxon>
        <taxon>Pseudomonadota</taxon>
        <taxon>Alphaproteobacteria</taxon>
        <taxon>Rhodospirillales</taxon>
        <taxon>Azospirillaceae</taxon>
        <taxon>Nitrospirillum</taxon>
    </lineage>
</organism>
<dbReference type="CDD" id="cd00438">
    <property type="entry name" value="cupin_RmlC"/>
    <property type="match status" value="1"/>
</dbReference>
<evidence type="ECO:0000313" key="9">
    <source>
        <dbReference type="Proteomes" id="UP000539175"/>
    </source>
</evidence>
<comment type="pathway">
    <text evidence="7">Carbohydrate biosynthesis; dTDP-L-rhamnose biosynthesis.</text>
</comment>
<dbReference type="GO" id="GO:0019305">
    <property type="term" value="P:dTDP-rhamnose biosynthetic process"/>
    <property type="evidence" value="ECO:0007669"/>
    <property type="project" value="UniProtKB-UniRule"/>
</dbReference>
<comment type="similarity">
    <text evidence="7">Belongs to the dTDP-4-dehydrorhamnose 3,5-epimerase family.</text>
</comment>
<dbReference type="GO" id="GO:0000271">
    <property type="term" value="P:polysaccharide biosynthetic process"/>
    <property type="evidence" value="ECO:0007669"/>
    <property type="project" value="TreeGrafter"/>
</dbReference>
<dbReference type="GO" id="GO:0005829">
    <property type="term" value="C:cytosol"/>
    <property type="evidence" value="ECO:0007669"/>
    <property type="project" value="TreeGrafter"/>
</dbReference>
<name>A0A7X0EH66_9PROT</name>
<dbReference type="InterPro" id="IPR014710">
    <property type="entry name" value="RmlC-like_jellyroll"/>
</dbReference>
<proteinExistence type="inferred from homology"/>
<dbReference type="InterPro" id="IPR011051">
    <property type="entry name" value="RmlC_Cupin_sf"/>
</dbReference>
<dbReference type="Pfam" id="PF00908">
    <property type="entry name" value="dTDP_sugar_isom"/>
    <property type="match status" value="1"/>
</dbReference>
<dbReference type="Proteomes" id="UP000539175">
    <property type="component" value="Unassembled WGS sequence"/>
</dbReference>
<dbReference type="EMBL" id="JACIIZ010000020">
    <property type="protein sequence ID" value="MBB6254821.1"/>
    <property type="molecule type" value="Genomic_DNA"/>
</dbReference>
<keyword evidence="9" id="KW-1185">Reference proteome</keyword>
<evidence type="ECO:0000256" key="5">
    <source>
        <dbReference type="PIRSR" id="PIRSR600888-1"/>
    </source>
</evidence>
<feature type="active site" description="Proton donor" evidence="5">
    <location>
        <position position="132"/>
    </location>
</feature>
<feature type="active site" description="Proton acceptor" evidence="5">
    <location>
        <position position="62"/>
    </location>
</feature>
<dbReference type="GO" id="GO:0008830">
    <property type="term" value="F:dTDP-4-dehydrorhamnose 3,5-epimerase activity"/>
    <property type="evidence" value="ECO:0007669"/>
    <property type="project" value="UniProtKB-UniRule"/>
</dbReference>
<dbReference type="RefSeq" id="WP_184807341.1">
    <property type="nucleotide sequence ID" value="NZ_JACIIZ010000020.1"/>
</dbReference>
<dbReference type="SUPFAM" id="SSF51182">
    <property type="entry name" value="RmlC-like cupins"/>
    <property type="match status" value="1"/>
</dbReference>
<gene>
    <name evidence="8" type="ORF">FHS74_005412</name>
</gene>
<comment type="subunit">
    <text evidence="7">Homodimer.</text>
</comment>
<evidence type="ECO:0000256" key="4">
    <source>
        <dbReference type="ARBA" id="ARBA00019595"/>
    </source>
</evidence>
<evidence type="ECO:0000256" key="1">
    <source>
        <dbReference type="ARBA" id="ARBA00001298"/>
    </source>
</evidence>
<accession>A0A7X0EH66</accession>
<comment type="catalytic activity">
    <reaction evidence="1 7">
        <text>dTDP-4-dehydro-6-deoxy-alpha-D-glucose = dTDP-4-dehydro-beta-L-rhamnose</text>
        <dbReference type="Rhea" id="RHEA:16969"/>
        <dbReference type="ChEBI" id="CHEBI:57649"/>
        <dbReference type="ChEBI" id="CHEBI:62830"/>
        <dbReference type="EC" id="5.1.3.13"/>
    </reaction>
</comment>
<protein>
    <recommendedName>
        <fullName evidence="4 7">dTDP-4-dehydrorhamnose 3,5-epimerase</fullName>
        <ecNumber evidence="3 7">5.1.3.13</ecNumber>
    </recommendedName>
    <alternativeName>
        <fullName evidence="7">Thymidine diphospho-4-keto-rhamnose 3,5-epimerase</fullName>
    </alternativeName>
</protein>
<evidence type="ECO:0000256" key="7">
    <source>
        <dbReference type="RuleBase" id="RU364069"/>
    </source>
</evidence>
<evidence type="ECO:0000313" key="8">
    <source>
        <dbReference type="EMBL" id="MBB6254821.1"/>
    </source>
</evidence>
<evidence type="ECO:0000256" key="6">
    <source>
        <dbReference type="PIRSR" id="PIRSR600888-3"/>
    </source>
</evidence>
<dbReference type="PANTHER" id="PTHR21047">
    <property type="entry name" value="DTDP-6-DEOXY-D-GLUCOSE-3,5 EPIMERASE"/>
    <property type="match status" value="1"/>
</dbReference>
<dbReference type="PANTHER" id="PTHR21047:SF2">
    <property type="entry name" value="THYMIDINE DIPHOSPHO-4-KETO-RHAMNOSE 3,5-EPIMERASE"/>
    <property type="match status" value="1"/>
</dbReference>
<dbReference type="InterPro" id="IPR000888">
    <property type="entry name" value="RmlC-like"/>
</dbReference>